<evidence type="ECO:0000256" key="8">
    <source>
        <dbReference type="SAM" id="Phobius"/>
    </source>
</evidence>
<dbReference type="SUPFAM" id="SSF50494">
    <property type="entry name" value="Trypsin-like serine proteases"/>
    <property type="match status" value="1"/>
</dbReference>
<dbReference type="Pfam" id="PF00089">
    <property type="entry name" value="Trypsin"/>
    <property type="match status" value="1"/>
</dbReference>
<keyword evidence="8" id="KW-1133">Transmembrane helix</keyword>
<feature type="region of interest" description="Disordered" evidence="7">
    <location>
        <begin position="234"/>
        <end position="264"/>
    </location>
</feature>
<dbReference type="Gene3D" id="2.40.10.10">
    <property type="entry name" value="Trypsin-like serine proteases"/>
    <property type="match status" value="2"/>
</dbReference>
<organism evidence="10 11">
    <name type="scientific">Corynebacterium phoceense</name>
    <dbReference type="NCBI Taxonomy" id="1686286"/>
    <lineage>
        <taxon>Bacteria</taxon>
        <taxon>Bacillati</taxon>
        <taxon>Actinomycetota</taxon>
        <taxon>Actinomycetes</taxon>
        <taxon>Mycobacteriales</taxon>
        <taxon>Corynebacteriaceae</taxon>
        <taxon>Corynebacterium</taxon>
    </lineage>
</organism>
<dbReference type="EMBL" id="VHIR01000004">
    <property type="protein sequence ID" value="TQE43984.1"/>
    <property type="molecule type" value="Genomic_DNA"/>
</dbReference>
<keyword evidence="5 6" id="KW-0720">Serine protease</keyword>
<evidence type="ECO:0000256" key="5">
    <source>
        <dbReference type="ARBA" id="ARBA00022825"/>
    </source>
</evidence>
<dbReference type="InterPro" id="IPR008256">
    <property type="entry name" value="Peptidase_S1B"/>
</dbReference>
<gene>
    <name evidence="10" type="ORF">EJK80_03945</name>
</gene>
<dbReference type="RefSeq" id="WP_141628680.1">
    <property type="nucleotide sequence ID" value="NZ_VHIR01000004.1"/>
</dbReference>
<keyword evidence="8" id="KW-0812">Transmembrane</keyword>
<keyword evidence="2 6" id="KW-0645">Protease</keyword>
<comment type="caution">
    <text evidence="10">The sequence shown here is derived from an EMBL/GenBank/DDBJ whole genome shotgun (WGS) entry which is preliminary data.</text>
</comment>
<keyword evidence="11" id="KW-1185">Reference proteome</keyword>
<feature type="signal peptide" evidence="6">
    <location>
        <begin position="1"/>
        <end position="22"/>
    </location>
</feature>
<evidence type="ECO:0000313" key="10">
    <source>
        <dbReference type="EMBL" id="TQE43984.1"/>
    </source>
</evidence>
<keyword evidence="3 6" id="KW-0732">Signal</keyword>
<evidence type="ECO:0000256" key="7">
    <source>
        <dbReference type="SAM" id="MobiDB-lite"/>
    </source>
</evidence>
<dbReference type="GO" id="GO:0004252">
    <property type="term" value="F:serine-type endopeptidase activity"/>
    <property type="evidence" value="ECO:0007669"/>
    <property type="project" value="InterPro"/>
</dbReference>
<evidence type="ECO:0000256" key="1">
    <source>
        <dbReference type="ARBA" id="ARBA00008764"/>
    </source>
</evidence>
<evidence type="ECO:0000313" key="11">
    <source>
        <dbReference type="Proteomes" id="UP000318080"/>
    </source>
</evidence>
<evidence type="ECO:0000259" key="9">
    <source>
        <dbReference type="PROSITE" id="PS50240"/>
    </source>
</evidence>
<dbReference type="InterPro" id="IPR001254">
    <property type="entry name" value="Trypsin_dom"/>
</dbReference>
<evidence type="ECO:0000256" key="6">
    <source>
        <dbReference type="RuleBase" id="RU004296"/>
    </source>
</evidence>
<sequence>MSLASRLASAAVALAATTSLMAAPASAIENAPIASDALSNTAARVTADVAGGTFVCTGAAISPTVILTARHCTTQADPTSVTAPDGTVIPVTGFTASNKSDLAVLKLGRTWTGDIARTSVVPARAKSTFAAYGMGGDENNTLRVSRGVVTIPVSSNTSMSFDGQLLSPLMGETSDGSSWEHGDSGGPVVNNNGEIIGVISGASATGFVSDKTMNIIGPLSVDAALLTNAGVTPVVPSQSDPTPSVPGTIIPNPSDLVPGSNSPDAGSSLDAGSIIGIITAVISLLGALGGLASQFGLI</sequence>
<dbReference type="Proteomes" id="UP000318080">
    <property type="component" value="Unassembled WGS sequence"/>
</dbReference>
<proteinExistence type="inferred from homology"/>
<keyword evidence="8" id="KW-0472">Membrane</keyword>
<dbReference type="PRINTS" id="PR00839">
    <property type="entry name" value="V8PROTEASE"/>
</dbReference>
<name>A0A540R9D0_9CORY</name>
<reference evidence="10 11" key="1">
    <citation type="submission" date="2019-06" db="EMBL/GenBank/DDBJ databases">
        <title>Draft genome of C. phoceense Strain 272.</title>
        <authorList>
            <person name="Pacheco L.G.C."/>
            <person name="Barberis C.M."/>
            <person name="Almuzara M.N."/>
            <person name="Traglia G.M."/>
            <person name="Santos C.S."/>
            <person name="Rocha D.J.P.G."/>
            <person name="Aguiar E.R.G.R."/>
            <person name="Vay C.A."/>
        </authorList>
    </citation>
    <scope>NUCLEOTIDE SEQUENCE [LARGE SCALE GENOMIC DNA]</scope>
    <source>
        <strain evidence="10 11">272</strain>
    </source>
</reference>
<feature type="chain" id="PRO_5039749512" description="Serine protease" evidence="6">
    <location>
        <begin position="23"/>
        <end position="298"/>
    </location>
</feature>
<dbReference type="STRING" id="1686286.GCA_900092335_00215"/>
<feature type="domain" description="Peptidase S1" evidence="9">
    <location>
        <begin position="20"/>
        <end position="216"/>
    </location>
</feature>
<dbReference type="GO" id="GO:0006508">
    <property type="term" value="P:proteolysis"/>
    <property type="evidence" value="ECO:0007669"/>
    <property type="project" value="UniProtKB-KW"/>
</dbReference>
<accession>A0A540R9D0</accession>
<dbReference type="AlphaFoldDB" id="A0A540R9D0"/>
<keyword evidence="4 6" id="KW-0378">Hydrolase</keyword>
<comment type="similarity">
    <text evidence="1 6">Belongs to the peptidase S1B family.</text>
</comment>
<dbReference type="PROSITE" id="PS50240">
    <property type="entry name" value="TRYPSIN_DOM"/>
    <property type="match status" value="1"/>
</dbReference>
<dbReference type="EC" id="3.4.21.-" evidence="6"/>
<protein>
    <recommendedName>
        <fullName evidence="6">Serine protease</fullName>
        <ecNumber evidence="6">3.4.21.-</ecNumber>
    </recommendedName>
</protein>
<evidence type="ECO:0000256" key="3">
    <source>
        <dbReference type="ARBA" id="ARBA00022729"/>
    </source>
</evidence>
<feature type="transmembrane region" description="Helical" evidence="8">
    <location>
        <begin position="271"/>
        <end position="292"/>
    </location>
</feature>
<dbReference type="InterPro" id="IPR043504">
    <property type="entry name" value="Peptidase_S1_PA_chymotrypsin"/>
</dbReference>
<dbReference type="InterPro" id="IPR009003">
    <property type="entry name" value="Peptidase_S1_PA"/>
</dbReference>
<evidence type="ECO:0000256" key="4">
    <source>
        <dbReference type="ARBA" id="ARBA00022801"/>
    </source>
</evidence>
<evidence type="ECO:0000256" key="2">
    <source>
        <dbReference type="ARBA" id="ARBA00022670"/>
    </source>
</evidence>